<name>A0ABY1PID2_9BACT</name>
<proteinExistence type="predicted"/>
<comment type="caution">
    <text evidence="2">The sequence shown here is derived from an EMBL/GenBank/DDBJ whole genome shotgun (WGS) entry which is preliminary data.</text>
</comment>
<dbReference type="Proteomes" id="UP001157915">
    <property type="component" value="Unassembled WGS sequence"/>
</dbReference>
<dbReference type="Gene3D" id="2.70.70.10">
    <property type="entry name" value="Glucose Permease (Domain IIA)"/>
    <property type="match status" value="1"/>
</dbReference>
<evidence type="ECO:0000313" key="2">
    <source>
        <dbReference type="EMBL" id="SMP35073.1"/>
    </source>
</evidence>
<protein>
    <submittedName>
        <fullName evidence="2">Peptidase family M23</fullName>
    </submittedName>
</protein>
<feature type="chain" id="PRO_5046328122" evidence="1">
    <location>
        <begin position="20"/>
        <end position="299"/>
    </location>
</feature>
<evidence type="ECO:0000313" key="3">
    <source>
        <dbReference type="Proteomes" id="UP001157915"/>
    </source>
</evidence>
<accession>A0ABY1PID2</accession>
<gene>
    <name evidence="2" type="ORF">SAMN06265367_110101</name>
</gene>
<reference evidence="2 3" key="1">
    <citation type="submission" date="2017-05" db="EMBL/GenBank/DDBJ databases">
        <authorList>
            <person name="Varghese N."/>
            <person name="Submissions S."/>
        </authorList>
    </citation>
    <scope>NUCLEOTIDE SEQUENCE [LARGE SCALE GENOMIC DNA]</scope>
    <source>
        <strain evidence="2 3">DSM 15360</strain>
    </source>
</reference>
<sequence>MRSIVFLLIVLFSSHTTFSQITIETEWNSDGDIELYATNTERLPYTVLIDVTAHNNVLPIGSSGLVVARSGRSKVSTLKRRTEGQSTSISYTYSFIKGDYFAKSRSEPLYLIPLPEGTLASGIRMTHIENHLQPEKANMDYVGISFRFDLPTEILAPRKGIVSAVSMEQYDEKQNLDYDRSENFIELFHDDGSLTKIMVLRPGSQKVKVGQEVFPGDVLAESAGEEYNSGLHVRLVNMKPIKDEEGKLKYLLEPMKFVFKEGQSDFPETQKVEVAYPEEIVTAEMNKKEKKTFAEKGQD</sequence>
<organism evidence="2 3">
    <name type="scientific">Algoriphagus winogradskyi</name>
    <dbReference type="NCBI Taxonomy" id="237017"/>
    <lineage>
        <taxon>Bacteria</taxon>
        <taxon>Pseudomonadati</taxon>
        <taxon>Bacteroidota</taxon>
        <taxon>Cytophagia</taxon>
        <taxon>Cytophagales</taxon>
        <taxon>Cyclobacteriaceae</taxon>
        <taxon>Algoriphagus</taxon>
    </lineage>
</organism>
<dbReference type="EMBL" id="FXUA01000010">
    <property type="protein sequence ID" value="SMP35073.1"/>
    <property type="molecule type" value="Genomic_DNA"/>
</dbReference>
<keyword evidence="3" id="KW-1185">Reference proteome</keyword>
<evidence type="ECO:0000256" key="1">
    <source>
        <dbReference type="SAM" id="SignalP"/>
    </source>
</evidence>
<dbReference type="InterPro" id="IPR011055">
    <property type="entry name" value="Dup_hybrid_motif"/>
</dbReference>
<feature type="signal peptide" evidence="1">
    <location>
        <begin position="1"/>
        <end position="19"/>
    </location>
</feature>
<dbReference type="RefSeq" id="WP_283414720.1">
    <property type="nucleotide sequence ID" value="NZ_FXUA01000010.1"/>
</dbReference>
<dbReference type="CDD" id="cd12797">
    <property type="entry name" value="M23_peptidase"/>
    <property type="match status" value="1"/>
</dbReference>
<keyword evidence="1" id="KW-0732">Signal</keyword>